<dbReference type="Proteomes" id="UP001454036">
    <property type="component" value="Unassembled WGS sequence"/>
</dbReference>
<keyword evidence="2" id="KW-1185">Reference proteome</keyword>
<sequence length="204" mass="22505">MNLAFVTPKVEGSKPMVEIPTSVVIARAERWKHTLIAYVLGYNPSYFEMEGFVRNRWSEFFMPSSYFSRLGGGYAFRQTKGEFSSNLSSISPSSSGFMDRRSSKCSKCRKFGNNDGSCKVSQEYRPNAHKREYTSEVVTQEVEQISAPVQAVPCPLGNVQTDNPLSPVGSKHSGLVLSPIDEVEEPGRVLKSTYATMVATPAVG</sequence>
<dbReference type="PANTHER" id="PTHR33233">
    <property type="entry name" value="ENDONUCLEASE/EXONUCLEASE/PHOSPHATASE"/>
    <property type="match status" value="1"/>
</dbReference>
<dbReference type="EMBL" id="BAABME010006061">
    <property type="protein sequence ID" value="GAA0167354.1"/>
    <property type="molecule type" value="Genomic_DNA"/>
</dbReference>
<dbReference type="AlphaFoldDB" id="A0AAV3QTK7"/>
<dbReference type="PANTHER" id="PTHR33233:SF14">
    <property type="entry name" value="ENDONUCLEASE_EXONUCLEASE_PHOSPHATASE"/>
    <property type="match status" value="1"/>
</dbReference>
<gene>
    <name evidence="1" type="ORF">LIER_22306</name>
</gene>
<reference evidence="1 2" key="1">
    <citation type="submission" date="2024-01" db="EMBL/GenBank/DDBJ databases">
        <title>The complete chloroplast genome sequence of Lithospermum erythrorhizon: insights into the phylogenetic relationship among Boraginaceae species and the maternal lineages of purple gromwells.</title>
        <authorList>
            <person name="Okada T."/>
            <person name="Watanabe K."/>
        </authorList>
    </citation>
    <scope>NUCLEOTIDE SEQUENCE [LARGE SCALE GENOMIC DNA]</scope>
</reference>
<evidence type="ECO:0000313" key="2">
    <source>
        <dbReference type="Proteomes" id="UP001454036"/>
    </source>
</evidence>
<comment type="caution">
    <text evidence="1">The sequence shown here is derived from an EMBL/GenBank/DDBJ whole genome shotgun (WGS) entry which is preliminary data.</text>
</comment>
<accession>A0AAV3QTK7</accession>
<protein>
    <submittedName>
        <fullName evidence="1">Uncharacterized protein</fullName>
    </submittedName>
</protein>
<name>A0AAV3QTK7_LITER</name>
<proteinExistence type="predicted"/>
<organism evidence="1 2">
    <name type="scientific">Lithospermum erythrorhizon</name>
    <name type="common">Purple gromwell</name>
    <name type="synonym">Lithospermum officinale var. erythrorhizon</name>
    <dbReference type="NCBI Taxonomy" id="34254"/>
    <lineage>
        <taxon>Eukaryota</taxon>
        <taxon>Viridiplantae</taxon>
        <taxon>Streptophyta</taxon>
        <taxon>Embryophyta</taxon>
        <taxon>Tracheophyta</taxon>
        <taxon>Spermatophyta</taxon>
        <taxon>Magnoliopsida</taxon>
        <taxon>eudicotyledons</taxon>
        <taxon>Gunneridae</taxon>
        <taxon>Pentapetalae</taxon>
        <taxon>asterids</taxon>
        <taxon>lamiids</taxon>
        <taxon>Boraginales</taxon>
        <taxon>Boraginaceae</taxon>
        <taxon>Boraginoideae</taxon>
        <taxon>Lithospermeae</taxon>
        <taxon>Lithospermum</taxon>
    </lineage>
</organism>
<evidence type="ECO:0000313" key="1">
    <source>
        <dbReference type="EMBL" id="GAA0167354.1"/>
    </source>
</evidence>